<keyword evidence="4 6" id="KW-1133">Transmembrane helix</keyword>
<feature type="transmembrane region" description="Helical" evidence="6">
    <location>
        <begin position="307"/>
        <end position="335"/>
    </location>
</feature>
<evidence type="ECO:0000256" key="2">
    <source>
        <dbReference type="ARBA" id="ARBA00022475"/>
    </source>
</evidence>
<evidence type="ECO:0008006" key="9">
    <source>
        <dbReference type="Google" id="ProtNLM"/>
    </source>
</evidence>
<feature type="transmembrane region" description="Helical" evidence="6">
    <location>
        <begin position="188"/>
        <end position="206"/>
    </location>
</feature>
<evidence type="ECO:0000256" key="5">
    <source>
        <dbReference type="ARBA" id="ARBA00023136"/>
    </source>
</evidence>
<evidence type="ECO:0000313" key="7">
    <source>
        <dbReference type="EMBL" id="GAA0920564.1"/>
    </source>
</evidence>
<accession>A0ABN1P1D8</accession>
<dbReference type="PANTHER" id="PTHR30250">
    <property type="entry name" value="PST FAMILY PREDICTED COLANIC ACID TRANSPORTER"/>
    <property type="match status" value="1"/>
</dbReference>
<evidence type="ECO:0000256" key="6">
    <source>
        <dbReference type="SAM" id="Phobius"/>
    </source>
</evidence>
<feature type="transmembrane region" description="Helical" evidence="6">
    <location>
        <begin position="91"/>
        <end position="113"/>
    </location>
</feature>
<feature type="transmembrane region" description="Helical" evidence="6">
    <location>
        <begin position="119"/>
        <end position="142"/>
    </location>
</feature>
<keyword evidence="3 6" id="KW-0812">Transmembrane</keyword>
<dbReference type="RefSeq" id="WP_343938037.1">
    <property type="nucleotide sequence ID" value="NZ_BAAAHP010000006.1"/>
</dbReference>
<feature type="transmembrane region" description="Helical" evidence="6">
    <location>
        <begin position="341"/>
        <end position="359"/>
    </location>
</feature>
<gene>
    <name evidence="7" type="ORF">GCM10009559_03180</name>
</gene>
<feature type="transmembrane region" description="Helical" evidence="6">
    <location>
        <begin position="430"/>
        <end position="451"/>
    </location>
</feature>
<feature type="transmembrane region" description="Helical" evidence="6">
    <location>
        <begin position="244"/>
        <end position="270"/>
    </location>
</feature>
<protein>
    <recommendedName>
        <fullName evidence="9">O-antigen/teichoic acid export membrane protein</fullName>
    </recommendedName>
</protein>
<proteinExistence type="predicted"/>
<feature type="transmembrane region" description="Helical" evidence="6">
    <location>
        <begin position="12"/>
        <end position="39"/>
    </location>
</feature>
<feature type="transmembrane region" description="Helical" evidence="6">
    <location>
        <begin position="396"/>
        <end position="418"/>
    </location>
</feature>
<evidence type="ECO:0000313" key="8">
    <source>
        <dbReference type="Proteomes" id="UP001499967"/>
    </source>
</evidence>
<dbReference type="Proteomes" id="UP001499967">
    <property type="component" value="Unassembled WGS sequence"/>
</dbReference>
<comment type="caution">
    <text evidence="7">The sequence shown here is derived from an EMBL/GenBank/DDBJ whole genome shotgun (WGS) entry which is preliminary data.</text>
</comment>
<keyword evidence="2" id="KW-1003">Cell membrane</keyword>
<comment type="subcellular location">
    <subcellularLocation>
        <location evidence="1">Cell membrane</location>
        <topology evidence="1">Multi-pass membrane protein</topology>
    </subcellularLocation>
</comment>
<evidence type="ECO:0000256" key="3">
    <source>
        <dbReference type="ARBA" id="ARBA00022692"/>
    </source>
</evidence>
<dbReference type="Pfam" id="PF01943">
    <property type="entry name" value="Polysacc_synt"/>
    <property type="match status" value="1"/>
</dbReference>
<reference evidence="7 8" key="1">
    <citation type="journal article" date="2019" name="Int. J. Syst. Evol. Microbiol.">
        <title>The Global Catalogue of Microorganisms (GCM) 10K type strain sequencing project: providing services to taxonomists for standard genome sequencing and annotation.</title>
        <authorList>
            <consortium name="The Broad Institute Genomics Platform"/>
            <consortium name="The Broad Institute Genome Sequencing Center for Infectious Disease"/>
            <person name="Wu L."/>
            <person name="Ma J."/>
        </authorList>
    </citation>
    <scope>NUCLEOTIDE SEQUENCE [LARGE SCALE GENOMIC DNA]</scope>
    <source>
        <strain evidence="7 8">JCM 11117</strain>
    </source>
</reference>
<dbReference type="EMBL" id="BAAAHP010000006">
    <property type="protein sequence ID" value="GAA0920564.1"/>
    <property type="molecule type" value="Genomic_DNA"/>
</dbReference>
<sequence>MMRALRVEQTAATGTAILITGIGVTAALNHGFGVALTWLLPTAEFGLVGVLLTVLLLATSALAAGFPWTLTRDMARADGTDGHNKADSDSAVRAALVGNVALGATLAGAFAAVQLSTGAILPGVGPGVTLMLAATIVLLALGQVLSGGLQGARRFSALGLSRIAEIVMKVAVGIALVAFVGLGFLGVVWALFVSAAAVVGIAGWALRDRLPGPGSLAGVRTFTSAAPMAVGTATFGMLATLDLLLLPAIGGAHGVTLAVVAVYQAAAVLARAPYLLGKGISDAVFPFIAKARTAADAHRWFLTGFKWLPLAIIPAQMTLLVCPGALIGLLFPAAYADGAGLVRIITVGATGAIAIDLLTKALYGRGRAVSVAVRMPGVVVIQLISMLVLVPEFGAIGAAVSYAAANWIGAGLLAVAYLRPLGYGRLPLRTAVHWFVAVGALVTILLAAPLVPRPLDLLVMVLGLACYAAIAVRLRLVSEAEVERIRKRLTRSTARSDAPALPDTRTTLSEVAP</sequence>
<feature type="transmembrane region" description="Helical" evidence="6">
    <location>
        <begin position="371"/>
        <end position="390"/>
    </location>
</feature>
<dbReference type="InterPro" id="IPR050833">
    <property type="entry name" value="Poly_Biosynth_Transport"/>
</dbReference>
<feature type="transmembrane region" description="Helical" evidence="6">
    <location>
        <begin position="163"/>
        <end position="182"/>
    </location>
</feature>
<feature type="transmembrane region" description="Helical" evidence="6">
    <location>
        <begin position="218"/>
        <end position="238"/>
    </location>
</feature>
<organism evidence="7 8">
    <name type="scientific">Pseudonocardia zijingensis</name>
    <dbReference type="NCBI Taxonomy" id="153376"/>
    <lineage>
        <taxon>Bacteria</taxon>
        <taxon>Bacillati</taxon>
        <taxon>Actinomycetota</taxon>
        <taxon>Actinomycetes</taxon>
        <taxon>Pseudonocardiales</taxon>
        <taxon>Pseudonocardiaceae</taxon>
        <taxon>Pseudonocardia</taxon>
    </lineage>
</organism>
<feature type="transmembrane region" description="Helical" evidence="6">
    <location>
        <begin position="457"/>
        <end position="478"/>
    </location>
</feature>
<name>A0ABN1P1D8_9PSEU</name>
<keyword evidence="5 6" id="KW-0472">Membrane</keyword>
<evidence type="ECO:0000256" key="1">
    <source>
        <dbReference type="ARBA" id="ARBA00004651"/>
    </source>
</evidence>
<dbReference type="InterPro" id="IPR002797">
    <property type="entry name" value="Polysacc_synth"/>
</dbReference>
<feature type="transmembrane region" description="Helical" evidence="6">
    <location>
        <begin position="45"/>
        <end position="70"/>
    </location>
</feature>
<keyword evidence="8" id="KW-1185">Reference proteome</keyword>
<dbReference type="PANTHER" id="PTHR30250:SF11">
    <property type="entry name" value="O-ANTIGEN TRANSPORTER-RELATED"/>
    <property type="match status" value="1"/>
</dbReference>
<evidence type="ECO:0000256" key="4">
    <source>
        <dbReference type="ARBA" id="ARBA00022989"/>
    </source>
</evidence>